<dbReference type="AlphaFoldDB" id="A0A380TBQ1"/>
<proteinExistence type="predicted"/>
<organism evidence="2">
    <name type="scientific">metagenome</name>
    <dbReference type="NCBI Taxonomy" id="256318"/>
    <lineage>
        <taxon>unclassified sequences</taxon>
        <taxon>metagenomes</taxon>
    </lineage>
</organism>
<reference evidence="2" key="1">
    <citation type="submission" date="2018-07" db="EMBL/GenBank/DDBJ databases">
        <authorList>
            <person name="Quirk P.G."/>
            <person name="Krulwich T.A."/>
        </authorList>
    </citation>
    <scope>NUCLEOTIDE SEQUENCE</scope>
</reference>
<feature type="compositionally biased region" description="Basic and acidic residues" evidence="1">
    <location>
        <begin position="27"/>
        <end position="36"/>
    </location>
</feature>
<protein>
    <submittedName>
        <fullName evidence="2">Uncharacterized protein</fullName>
    </submittedName>
</protein>
<evidence type="ECO:0000256" key="1">
    <source>
        <dbReference type="SAM" id="MobiDB-lite"/>
    </source>
</evidence>
<dbReference type="EMBL" id="UIDG01000135">
    <property type="protein sequence ID" value="SUS05876.1"/>
    <property type="molecule type" value="Genomic_DNA"/>
</dbReference>
<gene>
    <name evidence="2" type="ORF">DF3PB_220013</name>
</gene>
<feature type="region of interest" description="Disordered" evidence="1">
    <location>
        <begin position="1"/>
        <end position="58"/>
    </location>
</feature>
<evidence type="ECO:0000313" key="2">
    <source>
        <dbReference type="EMBL" id="SUS05876.1"/>
    </source>
</evidence>
<accession>A0A380TBQ1</accession>
<name>A0A380TBQ1_9ZZZZ</name>
<sequence length="58" mass="6479">MNRQPCLVRPAGGLLATVNTNTSEGPHYARDPEPTKPDSALTMRARPENSDQQHHREE</sequence>
<feature type="compositionally biased region" description="Basic and acidic residues" evidence="1">
    <location>
        <begin position="45"/>
        <end position="58"/>
    </location>
</feature>